<dbReference type="Proteomes" id="UP000683000">
    <property type="component" value="Unassembled WGS sequence"/>
</dbReference>
<dbReference type="EMBL" id="JAGFBS010000068">
    <property type="protein sequence ID" value="KAG6369717.1"/>
    <property type="molecule type" value="Genomic_DNA"/>
</dbReference>
<feature type="compositionally biased region" description="Low complexity" evidence="1">
    <location>
        <begin position="54"/>
        <end position="63"/>
    </location>
</feature>
<proteinExistence type="predicted"/>
<evidence type="ECO:0000313" key="2">
    <source>
        <dbReference type="EMBL" id="KAG6369717.1"/>
    </source>
</evidence>
<protein>
    <submittedName>
        <fullName evidence="2">Uncharacterized protein</fullName>
    </submittedName>
</protein>
<gene>
    <name evidence="2" type="ORF">JVT61DRAFT_13645</name>
</gene>
<keyword evidence="3" id="KW-1185">Reference proteome</keyword>
<reference evidence="2" key="1">
    <citation type="submission" date="2021-03" db="EMBL/GenBank/DDBJ databases">
        <title>Evolutionary innovations through gain and loss of genes in the ectomycorrhizal Boletales.</title>
        <authorList>
            <person name="Wu G."/>
            <person name="Miyauchi S."/>
            <person name="Morin E."/>
            <person name="Yang Z.-L."/>
            <person name="Xu J."/>
            <person name="Martin F.M."/>
        </authorList>
    </citation>
    <scope>NUCLEOTIDE SEQUENCE</scope>
    <source>
        <strain evidence="2">BR01</strain>
    </source>
</reference>
<evidence type="ECO:0000313" key="3">
    <source>
        <dbReference type="Proteomes" id="UP000683000"/>
    </source>
</evidence>
<organism evidence="2 3">
    <name type="scientific">Boletus reticuloceps</name>
    <dbReference type="NCBI Taxonomy" id="495285"/>
    <lineage>
        <taxon>Eukaryota</taxon>
        <taxon>Fungi</taxon>
        <taxon>Dikarya</taxon>
        <taxon>Basidiomycota</taxon>
        <taxon>Agaricomycotina</taxon>
        <taxon>Agaricomycetes</taxon>
        <taxon>Agaricomycetidae</taxon>
        <taxon>Boletales</taxon>
        <taxon>Boletineae</taxon>
        <taxon>Boletaceae</taxon>
        <taxon>Boletoideae</taxon>
        <taxon>Boletus</taxon>
    </lineage>
</organism>
<sequence length="336" mass="34815">MPLESGMRASPNGLHPPSCNAPSETGKHTSRPNTSSQSQSGKCLTSERSCRAPSSSQTSLLSSAVKGKSSTRMLAQAKPTSKRRARTSAQDGSVSSVPSKRSKVSNAKSTMVSAIAFTGMTGALNHATDCIQPFQDILAGSSTGTAPTVLPSPVIASSASAFRSTALANLNQDAALIPSKVRSKLAIEFISNEGFCQTYAELTDAQVRCEIATDWYKSKFGPVLPAVSPLSSSFTSPTSNFSQSSSGFSLPSSTFSPLASTFSAPVSAASSSTSPASSLFAGYDVGVTQYSCYLVDAYFGSTVGSSANTVANHCVTASNDDVSSNMDYSVYNDHEC</sequence>
<accession>A0A8I2YDA4</accession>
<feature type="compositionally biased region" description="Polar residues" evidence="1">
    <location>
        <begin position="31"/>
        <end position="47"/>
    </location>
</feature>
<comment type="caution">
    <text evidence="2">The sequence shown here is derived from an EMBL/GenBank/DDBJ whole genome shotgun (WGS) entry which is preliminary data.</text>
</comment>
<evidence type="ECO:0000256" key="1">
    <source>
        <dbReference type="SAM" id="MobiDB-lite"/>
    </source>
</evidence>
<feature type="region of interest" description="Disordered" evidence="1">
    <location>
        <begin position="1"/>
        <end position="105"/>
    </location>
</feature>
<name>A0A8I2YDA4_9AGAM</name>
<dbReference type="AlphaFoldDB" id="A0A8I2YDA4"/>